<accession>A0A9C6WIY6</accession>
<sequence>MAEFRQYIDESHHDIVNMLTHQMTTILNPILADNESKYDLFVKQVEKIVRIVDYNEGQSIPQDLVVDQENIGYNEENVYNNLERKENIPYLVRRDQNVDEVLNRLHTQRGYHYQVTRIIEDVLNRMGINVSLMYQLYFISAFSSTVQMTEVPMSVKNPKTIIKFTGEAGESTVEHIARYMVELENLTNNENLRMKFFPASLTKNAFTWFSNLRPNLILMWAQLKNTFHAQFYRTELNVSLTYLLAIERDDGESIDDYIIRLKNIRNRCYVSISKSEIVKIAIKGLGLYIR</sequence>
<dbReference type="GeneID" id="127747505"/>
<reference evidence="3 4" key="2">
    <citation type="submission" date="2025-04" db="UniProtKB">
        <authorList>
            <consortium name="RefSeq"/>
        </authorList>
    </citation>
    <scope>IDENTIFICATION</scope>
    <source>
        <tissue evidence="3 4">Whole plant</tissue>
    </source>
</reference>
<dbReference type="PANTHER" id="PTHR33223">
    <property type="entry name" value="CCHC-TYPE DOMAIN-CONTAINING PROTEIN"/>
    <property type="match status" value="1"/>
</dbReference>
<proteinExistence type="predicted"/>
<protein>
    <submittedName>
        <fullName evidence="3">Uncharacterized protein LOC127743840</fullName>
    </submittedName>
    <submittedName>
        <fullName evidence="4">Uncharacterized protein LOC127747505</fullName>
    </submittedName>
</protein>
<dbReference type="AlphaFoldDB" id="A0A9C6WIY6"/>
<dbReference type="RefSeq" id="XP_052111975.1">
    <property type="nucleotide sequence ID" value="XM_052256015.1"/>
</dbReference>
<evidence type="ECO:0000259" key="1">
    <source>
        <dbReference type="Pfam" id="PF03732"/>
    </source>
</evidence>
<reference evidence="2" key="1">
    <citation type="journal article" date="2016" name="Nat. Genet.">
        <title>The genome sequences of Arachis duranensis and Arachis ipaensis, the diploid ancestors of cultivated peanut.</title>
        <authorList>
            <person name="Bertioli D.J."/>
            <person name="Cannon S.B."/>
            <person name="Froenicke L."/>
            <person name="Huang G."/>
            <person name="Farmer A.D."/>
            <person name="Cannon E.K."/>
            <person name="Liu X."/>
            <person name="Gao D."/>
            <person name="Clevenger J."/>
            <person name="Dash S."/>
            <person name="Ren L."/>
            <person name="Moretzsohn M.C."/>
            <person name="Shirasawa K."/>
            <person name="Huang W."/>
            <person name="Vidigal B."/>
            <person name="Abernathy B."/>
            <person name="Chu Y."/>
            <person name="Niederhuth C.E."/>
            <person name="Umale P."/>
            <person name="Araujo A.C."/>
            <person name="Kozik A."/>
            <person name="Kim K.D."/>
            <person name="Burow M.D."/>
            <person name="Varshney R.K."/>
            <person name="Wang X."/>
            <person name="Zhang X."/>
            <person name="Barkley N."/>
            <person name="Guimaraes P.M."/>
            <person name="Isobe S."/>
            <person name="Guo B."/>
            <person name="Liao B."/>
            <person name="Stalker H.T."/>
            <person name="Schmitz R.J."/>
            <person name="Scheffler B.E."/>
            <person name="Leal-Bertioli S.C."/>
            <person name="Xun X."/>
            <person name="Jackson S.A."/>
            <person name="Michelmore R."/>
            <person name="Ozias-Akins P."/>
        </authorList>
    </citation>
    <scope>NUCLEOTIDE SEQUENCE [LARGE SCALE GENOMIC DNA]</scope>
    <source>
        <strain evidence="2">cv. V14167</strain>
    </source>
</reference>
<evidence type="ECO:0000313" key="3">
    <source>
        <dbReference type="RefSeq" id="XP_052111975.1"/>
    </source>
</evidence>
<dbReference type="InterPro" id="IPR005162">
    <property type="entry name" value="Retrotrans_gag_dom"/>
</dbReference>
<evidence type="ECO:0000313" key="4">
    <source>
        <dbReference type="RefSeq" id="XP_052117437.1"/>
    </source>
</evidence>
<dbReference type="KEGG" id="adu:127747505"/>
<dbReference type="PANTHER" id="PTHR33223:SF10">
    <property type="entry name" value="AMINOTRANSFERASE-LIKE PLANT MOBILE DOMAIN-CONTAINING PROTEIN"/>
    <property type="match status" value="1"/>
</dbReference>
<dbReference type="RefSeq" id="XP_052117437.1">
    <property type="nucleotide sequence ID" value="XM_052261477.1"/>
</dbReference>
<dbReference type="Proteomes" id="UP000515211">
    <property type="component" value="Chromosome 1"/>
</dbReference>
<keyword evidence="2" id="KW-1185">Reference proteome</keyword>
<organism evidence="2 4">
    <name type="scientific">Arachis duranensis</name>
    <name type="common">Wild peanut</name>
    <dbReference type="NCBI Taxonomy" id="130453"/>
    <lineage>
        <taxon>Eukaryota</taxon>
        <taxon>Viridiplantae</taxon>
        <taxon>Streptophyta</taxon>
        <taxon>Embryophyta</taxon>
        <taxon>Tracheophyta</taxon>
        <taxon>Spermatophyta</taxon>
        <taxon>Magnoliopsida</taxon>
        <taxon>eudicotyledons</taxon>
        <taxon>Gunneridae</taxon>
        <taxon>Pentapetalae</taxon>
        <taxon>rosids</taxon>
        <taxon>fabids</taxon>
        <taxon>Fabales</taxon>
        <taxon>Fabaceae</taxon>
        <taxon>Papilionoideae</taxon>
        <taxon>50 kb inversion clade</taxon>
        <taxon>dalbergioids sensu lato</taxon>
        <taxon>Dalbergieae</taxon>
        <taxon>Pterocarpus clade</taxon>
        <taxon>Arachis</taxon>
    </lineage>
</organism>
<gene>
    <name evidence="4" type="primary">LOC127747505</name>
    <name evidence="3" type="synonym">LOC127743840</name>
</gene>
<dbReference type="KEGG" id="adu:127743840"/>
<name>A0A9C6WIY6_ARADU</name>
<evidence type="ECO:0000313" key="2">
    <source>
        <dbReference type="Proteomes" id="UP000515211"/>
    </source>
</evidence>
<feature type="domain" description="Retrotransposon gag" evidence="1">
    <location>
        <begin position="195"/>
        <end position="285"/>
    </location>
</feature>
<dbReference type="Pfam" id="PF03732">
    <property type="entry name" value="Retrotrans_gag"/>
    <property type="match status" value="1"/>
</dbReference>